<keyword evidence="2" id="KW-1185">Reference proteome</keyword>
<gene>
    <name evidence="1" type="ORF">K4L44_04500</name>
</gene>
<evidence type="ECO:0000313" key="1">
    <source>
        <dbReference type="EMBL" id="QZE15094.1"/>
    </source>
</evidence>
<protein>
    <submittedName>
        <fullName evidence="1">Uncharacterized protein</fullName>
    </submittedName>
</protein>
<reference evidence="1" key="1">
    <citation type="submission" date="2021-08" db="EMBL/GenBank/DDBJ databases">
        <title>Novel anaerobic bacterium isolated from sea squirt in East Sea, Republic of Korea.</title>
        <authorList>
            <person name="Nguyen T.H."/>
            <person name="Li Z."/>
            <person name="Lee Y.-J."/>
            <person name="Ko J."/>
            <person name="Kim S.-G."/>
        </authorList>
    </citation>
    <scope>NUCLEOTIDE SEQUENCE</scope>
    <source>
        <strain evidence="1">KCTC 25031</strain>
    </source>
</reference>
<proteinExistence type="predicted"/>
<evidence type="ECO:0000313" key="2">
    <source>
        <dbReference type="Proteomes" id="UP000826212"/>
    </source>
</evidence>
<name>A0AC61NPM6_9BACT</name>
<organism evidence="1 2">
    <name type="scientific">Halosquirtibacter laminarini</name>
    <dbReference type="NCBI Taxonomy" id="3374600"/>
    <lineage>
        <taxon>Bacteria</taxon>
        <taxon>Pseudomonadati</taxon>
        <taxon>Bacteroidota</taxon>
        <taxon>Bacteroidia</taxon>
        <taxon>Marinilabiliales</taxon>
        <taxon>Prolixibacteraceae</taxon>
        <taxon>Halosquirtibacter</taxon>
    </lineage>
</organism>
<accession>A0AC61NPM6</accession>
<dbReference type="EMBL" id="CP081303">
    <property type="protein sequence ID" value="QZE15094.1"/>
    <property type="molecule type" value="Genomic_DNA"/>
</dbReference>
<sequence length="151" mass="17408">MTNTLLIILSALSICIFILYRKSNPLVKKSVVPELVKMYETTKTLFVNQNPNIYSAIIESQNDMFRIKLMKCLTPQDHILLLNEISPDDKISVVCMTTRGEILGYLKGDTPNYDILFEKVKNHQVLFYAEFVQFDNPNSIIHFSCLQCEPE</sequence>
<dbReference type="Proteomes" id="UP000826212">
    <property type="component" value="Chromosome"/>
</dbReference>